<dbReference type="InterPro" id="IPR003736">
    <property type="entry name" value="PAAI_dom"/>
</dbReference>
<proteinExistence type="inferred from homology"/>
<evidence type="ECO:0000313" key="4">
    <source>
        <dbReference type="EMBL" id="MDR7085657.1"/>
    </source>
</evidence>
<dbReference type="Pfam" id="PF03061">
    <property type="entry name" value="4HBT"/>
    <property type="match status" value="1"/>
</dbReference>
<dbReference type="InterPro" id="IPR029069">
    <property type="entry name" value="HotDog_dom_sf"/>
</dbReference>
<keyword evidence="2" id="KW-0378">Hydrolase</keyword>
<feature type="domain" description="Thioesterase" evidence="3">
    <location>
        <begin position="67"/>
        <end position="143"/>
    </location>
</feature>
<dbReference type="PANTHER" id="PTHR21660:SF1">
    <property type="entry name" value="ACYL-COENZYME A THIOESTERASE 13"/>
    <property type="match status" value="1"/>
</dbReference>
<dbReference type="NCBIfam" id="TIGR00369">
    <property type="entry name" value="unchar_dom_1"/>
    <property type="match status" value="1"/>
</dbReference>
<evidence type="ECO:0000256" key="1">
    <source>
        <dbReference type="ARBA" id="ARBA00008324"/>
    </source>
</evidence>
<accession>A0ABU1UKG1</accession>
<organism evidence="4 5">
    <name type="scientific">Aeromicrobium panaciterrae</name>
    <dbReference type="NCBI Taxonomy" id="363861"/>
    <lineage>
        <taxon>Bacteria</taxon>
        <taxon>Bacillati</taxon>
        <taxon>Actinomycetota</taxon>
        <taxon>Actinomycetes</taxon>
        <taxon>Propionibacteriales</taxon>
        <taxon>Nocardioidaceae</taxon>
        <taxon>Aeromicrobium</taxon>
    </lineage>
</organism>
<evidence type="ECO:0000256" key="2">
    <source>
        <dbReference type="ARBA" id="ARBA00022801"/>
    </source>
</evidence>
<protein>
    <submittedName>
        <fullName evidence="4">Uncharacterized protein (TIGR00369 family)</fullName>
    </submittedName>
</protein>
<evidence type="ECO:0000259" key="3">
    <source>
        <dbReference type="Pfam" id="PF03061"/>
    </source>
</evidence>
<dbReference type="Gene3D" id="3.10.129.10">
    <property type="entry name" value="Hotdog Thioesterase"/>
    <property type="match status" value="1"/>
</dbReference>
<dbReference type="PANTHER" id="PTHR21660">
    <property type="entry name" value="THIOESTERASE SUPERFAMILY MEMBER-RELATED"/>
    <property type="match status" value="1"/>
</dbReference>
<dbReference type="SUPFAM" id="SSF54637">
    <property type="entry name" value="Thioesterase/thiol ester dehydrase-isomerase"/>
    <property type="match status" value="1"/>
</dbReference>
<dbReference type="CDD" id="cd03443">
    <property type="entry name" value="PaaI_thioesterase"/>
    <property type="match status" value="1"/>
</dbReference>
<dbReference type="RefSeq" id="WP_309966381.1">
    <property type="nucleotide sequence ID" value="NZ_JAVDWH010000001.1"/>
</dbReference>
<reference evidence="4 5" key="1">
    <citation type="submission" date="2023-07" db="EMBL/GenBank/DDBJ databases">
        <title>Sorghum-associated microbial communities from plants grown in Nebraska, USA.</title>
        <authorList>
            <person name="Schachtman D."/>
        </authorList>
    </citation>
    <scope>NUCLEOTIDE SEQUENCE [LARGE SCALE GENOMIC DNA]</scope>
    <source>
        <strain evidence="4 5">BE248</strain>
    </source>
</reference>
<sequence length="157" mass="16839">MSDEVESSVRERAVAALNAGDLETATILNRELVRLHDRMGITIVSITEGSAETTMELNAETAGSAPGTVHGGMLATFADVTAAMALTRSLNDTEHIQVTTDMHIRYFRQPKSGPLTARASVVHRGRLILSAECVICDAEGRDLARATATYMLVQLPS</sequence>
<keyword evidence="5" id="KW-1185">Reference proteome</keyword>
<name>A0ABU1UKG1_9ACTN</name>
<gene>
    <name evidence="4" type="ORF">J2X11_000496</name>
</gene>
<dbReference type="Proteomes" id="UP001257739">
    <property type="component" value="Unassembled WGS sequence"/>
</dbReference>
<dbReference type="EMBL" id="JAVDWH010000001">
    <property type="protein sequence ID" value="MDR7085657.1"/>
    <property type="molecule type" value="Genomic_DNA"/>
</dbReference>
<evidence type="ECO:0000313" key="5">
    <source>
        <dbReference type="Proteomes" id="UP001257739"/>
    </source>
</evidence>
<dbReference type="InterPro" id="IPR039298">
    <property type="entry name" value="ACOT13"/>
</dbReference>
<comment type="caution">
    <text evidence="4">The sequence shown here is derived from an EMBL/GenBank/DDBJ whole genome shotgun (WGS) entry which is preliminary data.</text>
</comment>
<comment type="similarity">
    <text evidence="1">Belongs to the thioesterase PaaI family.</text>
</comment>
<dbReference type="InterPro" id="IPR006683">
    <property type="entry name" value="Thioestr_dom"/>
</dbReference>